<dbReference type="Gene3D" id="3.90.1150.10">
    <property type="entry name" value="Aspartate Aminotransferase, domain 1"/>
    <property type="match status" value="1"/>
</dbReference>
<evidence type="ECO:0008006" key="6">
    <source>
        <dbReference type="Google" id="ProtNLM"/>
    </source>
</evidence>
<evidence type="ECO:0000313" key="4">
    <source>
        <dbReference type="EMBL" id="DBA02240.1"/>
    </source>
</evidence>
<dbReference type="GO" id="GO:0030170">
    <property type="term" value="F:pyridoxal phosphate binding"/>
    <property type="evidence" value="ECO:0007669"/>
    <property type="project" value="InterPro"/>
</dbReference>
<reference evidence="4" key="1">
    <citation type="submission" date="2022-11" db="EMBL/GenBank/DDBJ databases">
        <authorList>
            <person name="Morgan W.R."/>
            <person name="Tartar A."/>
        </authorList>
    </citation>
    <scope>NUCLEOTIDE SEQUENCE</scope>
    <source>
        <strain evidence="4">ARSEF 373</strain>
    </source>
</reference>
<comment type="similarity">
    <text evidence="3">Belongs to the trans-sulfuration enzymes family.</text>
</comment>
<dbReference type="SUPFAM" id="SSF53383">
    <property type="entry name" value="PLP-dependent transferases"/>
    <property type="match status" value="1"/>
</dbReference>
<comment type="cofactor">
    <cofactor evidence="1 3">
        <name>pyridoxal 5'-phosphate</name>
        <dbReference type="ChEBI" id="CHEBI:597326"/>
    </cofactor>
</comment>
<dbReference type="PANTHER" id="PTHR42699">
    <property type="match status" value="1"/>
</dbReference>
<gene>
    <name evidence="4" type="ORF">N0F65_007650</name>
</gene>
<dbReference type="Proteomes" id="UP001146120">
    <property type="component" value="Unassembled WGS sequence"/>
</dbReference>
<dbReference type="InterPro" id="IPR015421">
    <property type="entry name" value="PyrdxlP-dep_Trfase_major"/>
</dbReference>
<comment type="caution">
    <text evidence="4">The sequence shown here is derived from an EMBL/GenBank/DDBJ whole genome shotgun (WGS) entry which is preliminary data.</text>
</comment>
<keyword evidence="5" id="KW-1185">Reference proteome</keyword>
<accession>A0AAV2ZCB5</accession>
<dbReference type="Pfam" id="PF01053">
    <property type="entry name" value="Cys_Met_Meta_PP"/>
    <property type="match status" value="1"/>
</dbReference>
<dbReference type="PANTHER" id="PTHR42699:SF1">
    <property type="entry name" value="CYSTATHIONINE GAMMA-SYNTHASE-RELATED"/>
    <property type="match status" value="1"/>
</dbReference>
<dbReference type="GO" id="GO:0019346">
    <property type="term" value="P:transsulfuration"/>
    <property type="evidence" value="ECO:0007669"/>
    <property type="project" value="InterPro"/>
</dbReference>
<dbReference type="Gene3D" id="3.40.640.10">
    <property type="entry name" value="Type I PLP-dependent aspartate aminotransferase-like (Major domain)"/>
    <property type="match status" value="1"/>
</dbReference>
<evidence type="ECO:0000256" key="3">
    <source>
        <dbReference type="RuleBase" id="RU362118"/>
    </source>
</evidence>
<dbReference type="InterPro" id="IPR015422">
    <property type="entry name" value="PyrdxlP-dep_Trfase_small"/>
</dbReference>
<evidence type="ECO:0000256" key="1">
    <source>
        <dbReference type="ARBA" id="ARBA00001933"/>
    </source>
</evidence>
<name>A0AAV2ZCB5_9STRA</name>
<dbReference type="GO" id="GO:0003962">
    <property type="term" value="F:cystathionine gamma-synthase activity"/>
    <property type="evidence" value="ECO:0007669"/>
    <property type="project" value="TreeGrafter"/>
</dbReference>
<sequence length="520" mass="56806">MAPALVTHALGVSLPPGDEHAVSVSIPKWAQVIGYEEGDPAVLDALACGYPRFFRHPLVSQLVQRLQSLRSTMAPGEDWTLLPVPTEATAERFKRFLDAEDPEAASAVVECVANAIWVVHFPQAYAVRAKAFWQHTGEIVSSRQAARALRILDNEDAQAPFVMLGTNAHSQLRQRIADRYQLPSSQISPQANDVFVYPTGMGAIFAAVRHLTATQGPAKSIMFGFPYVDSLKILQRTEWSHGVYFFPVCGEKELQEVEKILASEKILGIFTEFPGNPLLTCPDIERLAKLAHSHGTALVVDDTIGSFNVNVMKNDCADIVATSLSKIFSGTCNIMGGSIVLNPNSTKYEALRDHLALTQDAFLFEEDAHVLLASSSNLTERLATVNATASVIARRLRDHPLVESIYYPETNDDAARYKHFITDQAIGGFGPLLSIVLNGGGPVAQAFYDALDVAKGPSLGTNFTLCCPYTLLAHFHELEFVEACGVNRNLIRISIGLEDVEQLWHAIVRALERAQAASAE</sequence>
<keyword evidence="2 3" id="KW-0663">Pyridoxal phosphate</keyword>
<protein>
    <recommendedName>
        <fullName evidence="6">Cystathionine gamma-synthase</fullName>
    </recommendedName>
</protein>
<organism evidence="4 5">
    <name type="scientific">Lagenidium giganteum</name>
    <dbReference type="NCBI Taxonomy" id="4803"/>
    <lineage>
        <taxon>Eukaryota</taxon>
        <taxon>Sar</taxon>
        <taxon>Stramenopiles</taxon>
        <taxon>Oomycota</taxon>
        <taxon>Peronosporomycetes</taxon>
        <taxon>Pythiales</taxon>
        <taxon>Pythiaceae</taxon>
    </lineage>
</organism>
<dbReference type="InterPro" id="IPR051750">
    <property type="entry name" value="Trans-sulfuration_enzymes"/>
</dbReference>
<dbReference type="AlphaFoldDB" id="A0AAV2ZCB5"/>
<evidence type="ECO:0000256" key="2">
    <source>
        <dbReference type="ARBA" id="ARBA00022898"/>
    </source>
</evidence>
<dbReference type="InterPro" id="IPR000277">
    <property type="entry name" value="Cys/Met-Metab_PyrdxlP-dep_enz"/>
</dbReference>
<evidence type="ECO:0000313" key="5">
    <source>
        <dbReference type="Proteomes" id="UP001146120"/>
    </source>
</evidence>
<dbReference type="EMBL" id="DAKRPA010000034">
    <property type="protein sequence ID" value="DBA02240.1"/>
    <property type="molecule type" value="Genomic_DNA"/>
</dbReference>
<dbReference type="InterPro" id="IPR015424">
    <property type="entry name" value="PyrdxlP-dep_Trfase"/>
</dbReference>
<reference evidence="4" key="2">
    <citation type="journal article" date="2023" name="Microbiol Resour">
        <title>Decontamination and Annotation of the Draft Genome Sequence of the Oomycete Lagenidium giganteum ARSEF 373.</title>
        <authorList>
            <person name="Morgan W.R."/>
            <person name="Tartar A."/>
        </authorList>
    </citation>
    <scope>NUCLEOTIDE SEQUENCE</scope>
    <source>
        <strain evidence="4">ARSEF 373</strain>
    </source>
</reference>
<proteinExistence type="inferred from homology"/>